<dbReference type="Proteomes" id="UP000887159">
    <property type="component" value="Unassembled WGS sequence"/>
</dbReference>
<protein>
    <submittedName>
        <fullName evidence="1">Uncharacterized protein</fullName>
    </submittedName>
</protein>
<accession>A0A8X6VQL8</accession>
<gene>
    <name evidence="1" type="ORF">TNCV_3384861</name>
</gene>
<name>A0A8X6VQL8_TRICX</name>
<organism evidence="1 2">
    <name type="scientific">Trichonephila clavipes</name>
    <name type="common">Golden silk orbweaver</name>
    <name type="synonym">Nephila clavipes</name>
    <dbReference type="NCBI Taxonomy" id="2585209"/>
    <lineage>
        <taxon>Eukaryota</taxon>
        <taxon>Metazoa</taxon>
        <taxon>Ecdysozoa</taxon>
        <taxon>Arthropoda</taxon>
        <taxon>Chelicerata</taxon>
        <taxon>Arachnida</taxon>
        <taxon>Araneae</taxon>
        <taxon>Araneomorphae</taxon>
        <taxon>Entelegynae</taxon>
        <taxon>Araneoidea</taxon>
        <taxon>Nephilidae</taxon>
        <taxon>Trichonephila</taxon>
    </lineage>
</organism>
<proteinExistence type="predicted"/>
<comment type="caution">
    <text evidence="1">The sequence shown here is derived from an EMBL/GenBank/DDBJ whole genome shotgun (WGS) entry which is preliminary data.</text>
</comment>
<dbReference type="AlphaFoldDB" id="A0A8X6VQL8"/>
<evidence type="ECO:0000313" key="1">
    <source>
        <dbReference type="EMBL" id="GFY17993.1"/>
    </source>
</evidence>
<reference evidence="1" key="1">
    <citation type="submission" date="2020-08" db="EMBL/GenBank/DDBJ databases">
        <title>Multicomponent nature underlies the extraordinary mechanical properties of spider dragline silk.</title>
        <authorList>
            <person name="Kono N."/>
            <person name="Nakamura H."/>
            <person name="Mori M."/>
            <person name="Yoshida Y."/>
            <person name="Ohtoshi R."/>
            <person name="Malay A.D."/>
            <person name="Moran D.A.P."/>
            <person name="Tomita M."/>
            <person name="Numata K."/>
            <person name="Arakawa K."/>
        </authorList>
    </citation>
    <scope>NUCLEOTIDE SEQUENCE</scope>
</reference>
<keyword evidence="2" id="KW-1185">Reference proteome</keyword>
<evidence type="ECO:0000313" key="2">
    <source>
        <dbReference type="Proteomes" id="UP000887159"/>
    </source>
</evidence>
<sequence>MNPDIWQWLPKEADRPWHPLVSSDICRHGMASILTWLEYGMACVAHACSTSFSPSTTSYMNTGVLESIICCEGSNIPQDLLDDLMLSNAKLVYSRVLGDGLSKIETWSTPLSYHQPTLLKISAVVVAHTTCLTESDRCPRNSSWKWARCTPVVGHSLEHYTVSCTRDSAHKTFGPTPTDLTNKYSVCTQKGIWRYGHRTPAFRSGVWCSNH</sequence>
<dbReference type="EMBL" id="BMAU01021347">
    <property type="protein sequence ID" value="GFY17993.1"/>
    <property type="molecule type" value="Genomic_DNA"/>
</dbReference>